<reference evidence="9 10" key="1">
    <citation type="submission" date="2024-06" db="EMBL/GenBank/DDBJ databases">
        <authorList>
            <person name="Kaempfer P."/>
            <person name="Viver T."/>
        </authorList>
    </citation>
    <scope>NUCLEOTIDE SEQUENCE [LARGE SCALE GENOMIC DNA]</scope>
    <source>
        <strain evidence="9 10">ST-119</strain>
    </source>
</reference>
<evidence type="ECO:0000313" key="10">
    <source>
        <dbReference type="Proteomes" id="UP001629156"/>
    </source>
</evidence>
<accession>A0ABW8YXS0</accession>
<comment type="catalytic activity">
    <reaction evidence="5">
        <text>L-methionyl-[protein] + [thioredoxin]-disulfide + H2O = L-methionyl-(R)-S-oxide-[protein] + [thioredoxin]-dithiol</text>
        <dbReference type="Rhea" id="RHEA:24164"/>
        <dbReference type="Rhea" id="RHEA-COMP:10698"/>
        <dbReference type="Rhea" id="RHEA-COMP:10700"/>
        <dbReference type="Rhea" id="RHEA-COMP:12313"/>
        <dbReference type="Rhea" id="RHEA-COMP:12314"/>
        <dbReference type="ChEBI" id="CHEBI:15377"/>
        <dbReference type="ChEBI" id="CHEBI:16044"/>
        <dbReference type="ChEBI" id="CHEBI:29950"/>
        <dbReference type="ChEBI" id="CHEBI:45764"/>
        <dbReference type="ChEBI" id="CHEBI:50058"/>
        <dbReference type="EC" id="1.8.4.12"/>
    </reaction>
</comment>
<sequence>MLKWIDVIRFATTGNPDPDKKIIKTNEEWQKLLMPEAFRVTRLKGTERAHSSEMCSIFEPGKYACVCCGTLLFDANEKFESGTGWPSFTQPVTENAIAYHKDVSYGMVRIEALCNTCDAHLGHVFQDGPQPSGLRYCMNAVALKKVESNESKATFGGGCFWCTEAVFTLLKGVTKVQSGYSGGKIANPTYREVCSGMTGHAEVIEVSYNADEISYADLLRIHLSTHNPTTPNRQGADVGTQYRSVIFYRNETEKKTAEEVIAEMQSVYQEPIVTEIAPLEYFYKAEDYHQGYYNNNQQQGYCQAVINPKLKKFRQLFKSKLKDNQEQDLSTNG</sequence>
<dbReference type="Gene3D" id="3.30.1060.10">
    <property type="entry name" value="Peptide methionine sulphoxide reductase MsrA"/>
    <property type="match status" value="1"/>
</dbReference>
<evidence type="ECO:0000256" key="2">
    <source>
        <dbReference type="ARBA" id="ARBA00023268"/>
    </source>
</evidence>
<dbReference type="EMBL" id="JBELPZ010000004">
    <property type="protein sequence ID" value="MFL9843946.1"/>
    <property type="molecule type" value="Genomic_DNA"/>
</dbReference>
<keyword evidence="1 7" id="KW-0560">Oxidoreductase</keyword>
<dbReference type="InterPro" id="IPR011057">
    <property type="entry name" value="Mss4-like_sf"/>
</dbReference>
<name>A0ABW8YXS0_9FLAO</name>
<dbReference type="PANTHER" id="PTHR43774:SF1">
    <property type="entry name" value="PEPTIDE METHIONINE SULFOXIDE REDUCTASE MSRA 2"/>
    <property type="match status" value="1"/>
</dbReference>
<evidence type="ECO:0000256" key="3">
    <source>
        <dbReference type="ARBA" id="ARBA00024679"/>
    </source>
</evidence>
<feature type="active site" evidence="7">
    <location>
        <position position="159"/>
    </location>
</feature>
<comment type="catalytic activity">
    <reaction evidence="4 7">
        <text>L-methionyl-[protein] + [thioredoxin]-disulfide + H2O = L-methionyl-(S)-S-oxide-[protein] + [thioredoxin]-dithiol</text>
        <dbReference type="Rhea" id="RHEA:14217"/>
        <dbReference type="Rhea" id="RHEA-COMP:10698"/>
        <dbReference type="Rhea" id="RHEA-COMP:10700"/>
        <dbReference type="Rhea" id="RHEA-COMP:12313"/>
        <dbReference type="Rhea" id="RHEA-COMP:12315"/>
        <dbReference type="ChEBI" id="CHEBI:15377"/>
        <dbReference type="ChEBI" id="CHEBI:16044"/>
        <dbReference type="ChEBI" id="CHEBI:29950"/>
        <dbReference type="ChEBI" id="CHEBI:44120"/>
        <dbReference type="ChEBI" id="CHEBI:50058"/>
        <dbReference type="EC" id="1.8.4.11"/>
    </reaction>
</comment>
<dbReference type="SUPFAM" id="SSF55068">
    <property type="entry name" value="Peptide methionine sulfoxide reductase"/>
    <property type="match status" value="1"/>
</dbReference>
<comment type="caution">
    <text evidence="9">The sequence shown here is derived from an EMBL/GenBank/DDBJ whole genome shotgun (WGS) entry which is preliminary data.</text>
</comment>
<dbReference type="Pfam" id="PF01625">
    <property type="entry name" value="PMSR"/>
    <property type="match status" value="1"/>
</dbReference>
<dbReference type="HAMAP" id="MF_01401">
    <property type="entry name" value="MsrA"/>
    <property type="match status" value="1"/>
</dbReference>
<dbReference type="EC" id="1.8.4.11" evidence="7"/>
<proteinExistence type="inferred from homology"/>
<evidence type="ECO:0000256" key="5">
    <source>
        <dbReference type="ARBA" id="ARBA00048488"/>
    </source>
</evidence>
<dbReference type="Proteomes" id="UP001629156">
    <property type="component" value="Unassembled WGS sequence"/>
</dbReference>
<dbReference type="SUPFAM" id="SSF51316">
    <property type="entry name" value="Mss4-like"/>
    <property type="match status" value="1"/>
</dbReference>
<keyword evidence="10" id="KW-1185">Reference proteome</keyword>
<dbReference type="InterPro" id="IPR002569">
    <property type="entry name" value="Met_Sox_Rdtase_MsrA_dom"/>
</dbReference>
<dbReference type="PROSITE" id="PS51790">
    <property type="entry name" value="MSRB"/>
    <property type="match status" value="1"/>
</dbReference>
<dbReference type="PANTHER" id="PTHR43774">
    <property type="entry name" value="PEPTIDE METHIONINE SULFOXIDE REDUCTASE"/>
    <property type="match status" value="1"/>
</dbReference>
<evidence type="ECO:0000259" key="8">
    <source>
        <dbReference type="PROSITE" id="PS51790"/>
    </source>
</evidence>
<dbReference type="InterPro" id="IPR002579">
    <property type="entry name" value="Met_Sox_Rdtase_MsrB_dom"/>
</dbReference>
<dbReference type="Gene3D" id="2.170.150.20">
    <property type="entry name" value="Peptide methionine sulfoxide reductase"/>
    <property type="match status" value="1"/>
</dbReference>
<dbReference type="NCBIfam" id="TIGR00401">
    <property type="entry name" value="msrA"/>
    <property type="match status" value="1"/>
</dbReference>
<comment type="function">
    <text evidence="3 7">Has an important function as a repair enzyme for proteins that have been inactivated by oxidation. Catalyzes the reversible oxidation-reduction of methionine sulfoxide in proteins to methionine.</text>
</comment>
<dbReference type="InterPro" id="IPR036509">
    <property type="entry name" value="Met_Sox_Rdtase_MsrA_sf"/>
</dbReference>
<comment type="catalytic activity">
    <reaction evidence="6 7">
        <text>[thioredoxin]-disulfide + L-methionine + H2O = L-methionine (S)-S-oxide + [thioredoxin]-dithiol</text>
        <dbReference type="Rhea" id="RHEA:19993"/>
        <dbReference type="Rhea" id="RHEA-COMP:10698"/>
        <dbReference type="Rhea" id="RHEA-COMP:10700"/>
        <dbReference type="ChEBI" id="CHEBI:15377"/>
        <dbReference type="ChEBI" id="CHEBI:29950"/>
        <dbReference type="ChEBI" id="CHEBI:50058"/>
        <dbReference type="ChEBI" id="CHEBI:57844"/>
        <dbReference type="ChEBI" id="CHEBI:58772"/>
        <dbReference type="EC" id="1.8.4.11"/>
    </reaction>
</comment>
<dbReference type="GO" id="GO:0008113">
    <property type="term" value="F:peptide-methionine (S)-S-oxide reductase activity"/>
    <property type="evidence" value="ECO:0007669"/>
    <property type="project" value="UniProtKB-EC"/>
</dbReference>
<evidence type="ECO:0000256" key="1">
    <source>
        <dbReference type="ARBA" id="ARBA00023002"/>
    </source>
</evidence>
<keyword evidence="2" id="KW-0511">Multifunctional enzyme</keyword>
<evidence type="ECO:0000256" key="7">
    <source>
        <dbReference type="HAMAP-Rule" id="MF_01401"/>
    </source>
</evidence>
<evidence type="ECO:0000256" key="6">
    <source>
        <dbReference type="ARBA" id="ARBA00048782"/>
    </source>
</evidence>
<evidence type="ECO:0000313" key="9">
    <source>
        <dbReference type="EMBL" id="MFL9843946.1"/>
    </source>
</evidence>
<organism evidence="9 10">
    <name type="scientific">Flavobacterium rhizosphaerae</name>
    <dbReference type="NCBI Taxonomy" id="3163298"/>
    <lineage>
        <taxon>Bacteria</taxon>
        <taxon>Pseudomonadati</taxon>
        <taxon>Bacteroidota</taxon>
        <taxon>Flavobacteriia</taxon>
        <taxon>Flavobacteriales</taxon>
        <taxon>Flavobacteriaceae</taxon>
        <taxon>Flavobacterium</taxon>
    </lineage>
</organism>
<evidence type="ECO:0000256" key="4">
    <source>
        <dbReference type="ARBA" id="ARBA00047806"/>
    </source>
</evidence>
<feature type="domain" description="MsrB" evidence="8">
    <location>
        <begin position="26"/>
        <end position="148"/>
    </location>
</feature>
<dbReference type="NCBIfam" id="TIGR00357">
    <property type="entry name" value="peptide-methionine (R)-S-oxide reductase MsrB"/>
    <property type="match status" value="1"/>
</dbReference>
<gene>
    <name evidence="7 9" type="primary">msrA</name>
    <name evidence="9" type="ORF">ABS766_05885</name>
</gene>
<comment type="similarity">
    <text evidence="7">Belongs to the MsrA Met sulfoxide reductase family.</text>
</comment>
<dbReference type="Pfam" id="PF01641">
    <property type="entry name" value="SelR"/>
    <property type="match status" value="1"/>
</dbReference>
<protein>
    <recommendedName>
        <fullName evidence="7">Peptide methionine sulfoxide reductase MsrA</fullName>
        <shortName evidence="7">Protein-methionine-S-oxide reductase</shortName>
        <ecNumber evidence="7">1.8.4.11</ecNumber>
    </recommendedName>
    <alternativeName>
        <fullName evidence="7">Peptide-methionine (S)-S-oxide reductase</fullName>
        <shortName evidence="7">Peptide Met(O) reductase</shortName>
    </alternativeName>
</protein>